<keyword evidence="5 8" id="KW-1133">Transmembrane helix</keyword>
<feature type="transmembrane region" description="Helical" evidence="8">
    <location>
        <begin position="174"/>
        <end position="193"/>
    </location>
</feature>
<dbReference type="GO" id="GO:0005886">
    <property type="term" value="C:plasma membrane"/>
    <property type="evidence" value="ECO:0007669"/>
    <property type="project" value="UniProtKB-SubCell"/>
</dbReference>
<dbReference type="InterPro" id="IPR000014">
    <property type="entry name" value="PAS"/>
</dbReference>
<evidence type="ECO:0000256" key="5">
    <source>
        <dbReference type="ARBA" id="ARBA00022989"/>
    </source>
</evidence>
<dbReference type="Gene3D" id="3.30.565.10">
    <property type="entry name" value="Histidine kinase-like ATPase, C-terminal domain"/>
    <property type="match status" value="1"/>
</dbReference>
<dbReference type="PANTHER" id="PTHR43156:SF2">
    <property type="entry name" value="STAGE II SPORULATION PROTEIN E"/>
    <property type="match status" value="1"/>
</dbReference>
<keyword evidence="2" id="KW-1003">Cell membrane</keyword>
<evidence type="ECO:0000313" key="12">
    <source>
        <dbReference type="EMBL" id="CAJ89531.1"/>
    </source>
</evidence>
<dbReference type="GO" id="GO:0016791">
    <property type="term" value="F:phosphatase activity"/>
    <property type="evidence" value="ECO:0007669"/>
    <property type="project" value="TreeGrafter"/>
</dbReference>
<dbReference type="InterPro" id="IPR003594">
    <property type="entry name" value="HATPase_dom"/>
</dbReference>
<gene>
    <name evidence="12" type="ORF">SAML0545</name>
</gene>
<evidence type="ECO:0000256" key="2">
    <source>
        <dbReference type="ARBA" id="ARBA00022475"/>
    </source>
</evidence>
<feature type="transmembrane region" description="Helical" evidence="8">
    <location>
        <begin position="36"/>
        <end position="59"/>
    </location>
</feature>
<dbReference type="Pfam" id="PF13581">
    <property type="entry name" value="HATPase_c_2"/>
    <property type="match status" value="1"/>
</dbReference>
<dbReference type="Pfam" id="PF01590">
    <property type="entry name" value="GAF"/>
    <property type="match status" value="1"/>
</dbReference>
<evidence type="ECO:0000259" key="9">
    <source>
        <dbReference type="SMART" id="SM00065"/>
    </source>
</evidence>
<dbReference type="PANTHER" id="PTHR43156">
    <property type="entry name" value="STAGE II SPORULATION PROTEIN E-RELATED"/>
    <property type="match status" value="1"/>
</dbReference>
<name>A3KIJ7_STRA7</name>
<feature type="domain" description="PPM-type phosphatase" evidence="11">
    <location>
        <begin position="555"/>
        <end position="775"/>
    </location>
</feature>
<dbReference type="InterPro" id="IPR052016">
    <property type="entry name" value="Bact_Sigma-Reg"/>
</dbReference>
<dbReference type="SUPFAM" id="SSF81606">
    <property type="entry name" value="PP2C-like"/>
    <property type="match status" value="1"/>
</dbReference>
<proteinExistence type="predicted"/>
<dbReference type="InterPro" id="IPR029016">
    <property type="entry name" value="GAF-like_dom_sf"/>
</dbReference>
<dbReference type="SMART" id="SM00065">
    <property type="entry name" value="GAF"/>
    <property type="match status" value="1"/>
</dbReference>
<dbReference type="AlphaFoldDB" id="A3KIJ7"/>
<dbReference type="Pfam" id="PF07228">
    <property type="entry name" value="SpoIIE"/>
    <property type="match status" value="1"/>
</dbReference>
<keyword evidence="4" id="KW-0378">Hydrolase</keyword>
<protein>
    <submittedName>
        <fullName evidence="12">Putative magnesium or manganese-dependent protein phosphatase</fullName>
    </submittedName>
</protein>
<dbReference type="SUPFAM" id="SSF55874">
    <property type="entry name" value="ATPase domain of HSP90 chaperone/DNA topoisomerase II/histidine kinase"/>
    <property type="match status" value="1"/>
</dbReference>
<organism evidence="12">
    <name type="scientific">Streptomyces ambofaciens (strain ATCC 23877 / 3486 / DSM 40053 / JCM 4204 / NBRC 12836 / NRRL B-2516)</name>
    <dbReference type="NCBI Taxonomy" id="278992"/>
    <lineage>
        <taxon>Bacteria</taxon>
        <taxon>Bacillati</taxon>
        <taxon>Actinomycetota</taxon>
        <taxon>Actinomycetes</taxon>
        <taxon>Kitasatosporales</taxon>
        <taxon>Streptomycetaceae</taxon>
        <taxon>Streptomyces</taxon>
    </lineage>
</organism>
<feature type="transmembrane region" description="Helical" evidence="8">
    <location>
        <begin position="199"/>
        <end position="218"/>
    </location>
</feature>
<evidence type="ECO:0000256" key="7">
    <source>
        <dbReference type="SAM" id="MobiDB-lite"/>
    </source>
</evidence>
<dbReference type="FunFam" id="3.60.40.10:FF:000031">
    <property type="entry name" value="PAS sensor protein"/>
    <property type="match status" value="1"/>
</dbReference>
<evidence type="ECO:0000259" key="11">
    <source>
        <dbReference type="SMART" id="SM00331"/>
    </source>
</evidence>
<dbReference type="RefSeq" id="WP_079029982.1">
    <property type="nucleotide sequence ID" value="NZ_CP012382.1"/>
</dbReference>
<sequence>MSGRTARSVRAGRPPVDLAGGGRSPRHWWGLRGRSVAGQVLFLQVVVAVLLIVAAAVGVTVQTRSDTEHDAQERSRAVAVALARSPGFVTALRSDDPTAALQPYVAAAHEGTGVDFIAVMETDGTRYADTDPRLIGERAEDVGRAARGEAYTEIYEGDPSDAARAVVPVTDGRGVVVGLVAAGVTLGTVGQALAGQIPLILVSGGVALVLAVGSAALVSRRLRRQTRGIGPTEMTRMYEHHDAVLHAVREGVLIVSDDGHLVLANDEARRLLELPEDCDGRHITGLGLDSAIVELLSSERSVTDEVHLAGDRLVAVNTRRTAPYGGPSGKVATLRDTTELRSLAGTAEVARERLKLLHEAGMRVGTTLNVTRTAEELADVAVPRFADFATVELLDAVMRGDEPSGASTELRRAALRGVREDHPFHPVGSTVAPFAAPGAPSAPGRADGHAVLEADLTAAHGRQALDPAGAEQVLAYGIRSLISVPLQARGIPLGLARFWRADGSGPFDGDDVTFAEELAARAAVAIDNARRFTREHTMAEVLQRSLLPHVLPHQSAVDVAYRYLSAQARVGGDWFDVIPLPGARVALVVGDVVGHGMHAAATMGRLRTAVHNFSTLDLPPDELLTHLDELVSGLDQEDPDGRGGEGITGATCLYAVYDPVSGLCSMARAGHLAPALVHPHGAVEFPDVPVAPPLGLGGLPFETAELHLAEGTGIVLYTDGLVEQRDRDIDAGLEMLRSTLADSSGASPEETCEAVFDRMLPAHRRDDVALLVARTRRLDSSRVADWDVPRDPAAVGTVRTACSRQLAAWGLDEMAFATELVLSELITNAIRYGSEPIHVRLLYERTLICEVSDGSSTSPHLRQAAITDEGGRGLFLVAQLARRWGTRYTPAGKVVWTEQSLADGRVPDLALLAALDEPIEP</sequence>
<evidence type="ECO:0000259" key="10">
    <source>
        <dbReference type="SMART" id="SM00091"/>
    </source>
</evidence>
<dbReference type="SMART" id="SM00331">
    <property type="entry name" value="PP2C_SIG"/>
    <property type="match status" value="1"/>
</dbReference>
<dbReference type="InterPro" id="IPR003018">
    <property type="entry name" value="GAF"/>
</dbReference>
<comment type="subcellular location">
    <subcellularLocation>
        <location evidence="1">Cell membrane</location>
        <topology evidence="1">Multi-pass membrane protein</topology>
    </subcellularLocation>
</comment>
<dbReference type="SUPFAM" id="SSF55781">
    <property type="entry name" value="GAF domain-like"/>
    <property type="match status" value="2"/>
</dbReference>
<evidence type="ECO:0000256" key="4">
    <source>
        <dbReference type="ARBA" id="ARBA00022801"/>
    </source>
</evidence>
<dbReference type="InterPro" id="IPR036890">
    <property type="entry name" value="HATPase_C_sf"/>
</dbReference>
<dbReference type="EMBL" id="AM238663">
    <property type="protein sequence ID" value="CAJ89531.1"/>
    <property type="molecule type" value="Genomic_DNA"/>
</dbReference>
<dbReference type="InterPro" id="IPR001932">
    <property type="entry name" value="PPM-type_phosphatase-like_dom"/>
</dbReference>
<evidence type="ECO:0000256" key="6">
    <source>
        <dbReference type="ARBA" id="ARBA00023136"/>
    </source>
</evidence>
<keyword evidence="3 8" id="KW-0812">Transmembrane</keyword>
<dbReference type="SMART" id="SM00091">
    <property type="entry name" value="PAS"/>
    <property type="match status" value="1"/>
</dbReference>
<dbReference type="FunFam" id="3.30.450.40:FF:000035">
    <property type="entry name" value="PAS sensor protein"/>
    <property type="match status" value="1"/>
</dbReference>
<accession>A3KIJ7</accession>
<dbReference type="FunFam" id="3.30.565.10:FF:000028">
    <property type="entry name" value="PAS sensor protein"/>
    <property type="match status" value="1"/>
</dbReference>
<dbReference type="Gene3D" id="3.30.450.40">
    <property type="match status" value="1"/>
</dbReference>
<dbReference type="SUPFAM" id="SSF103190">
    <property type="entry name" value="Sensory domain-like"/>
    <property type="match status" value="1"/>
</dbReference>
<feature type="domain" description="GAF" evidence="9">
    <location>
        <begin position="363"/>
        <end position="536"/>
    </location>
</feature>
<dbReference type="InterPro" id="IPR036457">
    <property type="entry name" value="PPM-type-like_dom_sf"/>
</dbReference>
<dbReference type="Gene3D" id="3.30.450.20">
    <property type="entry name" value="PAS domain"/>
    <property type="match status" value="2"/>
</dbReference>
<reference evidence="12" key="1">
    <citation type="journal article" date="2006" name="Mol. Biol. Evol.">
        <title>Evolution of the terminal regions of the Streptomyces linear chromosome.</title>
        <authorList>
            <person name="Choulet F."/>
            <person name="Aigle B."/>
            <person name="Gallois A."/>
            <person name="Mangenot S."/>
            <person name="Gerbaud C."/>
            <person name="Truong C."/>
            <person name="Francou F.X."/>
            <person name="Fourrier C."/>
            <person name="Guerineau M."/>
            <person name="Decaris B."/>
            <person name="Barbe V."/>
            <person name="Pernodet J.L."/>
            <person name="Leblond P."/>
        </authorList>
    </citation>
    <scope>NUCLEOTIDE SEQUENCE</scope>
    <source>
        <strain evidence="12">ATCC 23877</strain>
    </source>
</reference>
<dbReference type="InterPro" id="IPR029151">
    <property type="entry name" value="Sensor-like_sf"/>
</dbReference>
<dbReference type="CDD" id="cd16936">
    <property type="entry name" value="HATPase_RsbW-like"/>
    <property type="match status" value="1"/>
</dbReference>
<dbReference type="Pfam" id="PF17203">
    <property type="entry name" value="sCache_3_2"/>
    <property type="match status" value="1"/>
</dbReference>
<evidence type="ECO:0000256" key="1">
    <source>
        <dbReference type="ARBA" id="ARBA00004651"/>
    </source>
</evidence>
<keyword evidence="6 8" id="KW-0472">Membrane</keyword>
<evidence type="ECO:0000256" key="8">
    <source>
        <dbReference type="SAM" id="Phobius"/>
    </source>
</evidence>
<dbReference type="Gene3D" id="3.60.40.10">
    <property type="entry name" value="PPM-type phosphatase domain"/>
    <property type="match status" value="1"/>
</dbReference>
<dbReference type="InterPro" id="IPR033463">
    <property type="entry name" value="sCache_3"/>
</dbReference>
<feature type="domain" description="PAS" evidence="10">
    <location>
        <begin position="239"/>
        <end position="304"/>
    </location>
</feature>
<feature type="region of interest" description="Disordered" evidence="7">
    <location>
        <begin position="1"/>
        <end position="24"/>
    </location>
</feature>
<evidence type="ECO:0000256" key="3">
    <source>
        <dbReference type="ARBA" id="ARBA00022692"/>
    </source>
</evidence>